<keyword evidence="2" id="KW-1185">Reference proteome</keyword>
<name>A0A4Y2J902_ARAVE</name>
<dbReference type="Gene3D" id="3.40.50.720">
    <property type="entry name" value="NAD(P)-binding Rossmann-like Domain"/>
    <property type="match status" value="1"/>
</dbReference>
<reference evidence="1 2" key="1">
    <citation type="journal article" date="2019" name="Sci. Rep.">
        <title>Orb-weaving spider Araneus ventricosus genome elucidates the spidroin gene catalogue.</title>
        <authorList>
            <person name="Kono N."/>
            <person name="Nakamura H."/>
            <person name="Ohtoshi R."/>
            <person name="Moran D.A.P."/>
            <person name="Shinohara A."/>
            <person name="Yoshida Y."/>
            <person name="Fujiwara M."/>
            <person name="Mori M."/>
            <person name="Tomita M."/>
            <person name="Arakawa K."/>
        </authorList>
    </citation>
    <scope>NUCLEOTIDE SEQUENCE [LARGE SCALE GENOMIC DNA]</scope>
</reference>
<gene>
    <name evidence="1" type="ORF">AVEN_95205_1</name>
</gene>
<comment type="caution">
    <text evidence="1">The sequence shown here is derived from an EMBL/GenBank/DDBJ whole genome shotgun (WGS) entry which is preliminary data.</text>
</comment>
<dbReference type="SUPFAM" id="SSF52283">
    <property type="entry name" value="Formate/glycerate dehydrogenase catalytic domain-like"/>
    <property type="match status" value="1"/>
</dbReference>
<accession>A0A4Y2J902</accession>
<evidence type="ECO:0000313" key="2">
    <source>
        <dbReference type="Proteomes" id="UP000499080"/>
    </source>
</evidence>
<proteinExistence type="predicted"/>
<organism evidence="1 2">
    <name type="scientific">Araneus ventricosus</name>
    <name type="common">Orbweaver spider</name>
    <name type="synonym">Epeira ventricosa</name>
    <dbReference type="NCBI Taxonomy" id="182803"/>
    <lineage>
        <taxon>Eukaryota</taxon>
        <taxon>Metazoa</taxon>
        <taxon>Ecdysozoa</taxon>
        <taxon>Arthropoda</taxon>
        <taxon>Chelicerata</taxon>
        <taxon>Arachnida</taxon>
        <taxon>Araneae</taxon>
        <taxon>Araneomorphae</taxon>
        <taxon>Entelegynae</taxon>
        <taxon>Araneoidea</taxon>
        <taxon>Araneidae</taxon>
        <taxon>Araneus</taxon>
    </lineage>
</organism>
<sequence length="222" mass="25142">MRRLLPRLFVRKHVQALCYEMRHRLYYEIHIDFGVEVEVLSSVGCSSRWNWCDFWCCHLVVGLKHGRESGGKCISGSFVKGGFPEVRGDEFENEKSNETEEFFPTSDDFEDYLPCDMNVLTSEISTLSDLIDTESDSSGDDQDDNEGHGIHSAKEAIQSLKIVKAFLSNSEGQEKSLQKLICIENAIFDVADKNKTQSPGLKVIATMSVGHDHIDLEDCRKR</sequence>
<dbReference type="Proteomes" id="UP000499080">
    <property type="component" value="Unassembled WGS sequence"/>
</dbReference>
<dbReference type="EMBL" id="BGPR01003256">
    <property type="protein sequence ID" value="GBM85696.1"/>
    <property type="molecule type" value="Genomic_DNA"/>
</dbReference>
<protein>
    <submittedName>
        <fullName evidence="1">Uncharacterized protein</fullName>
    </submittedName>
</protein>
<evidence type="ECO:0000313" key="1">
    <source>
        <dbReference type="EMBL" id="GBM85696.1"/>
    </source>
</evidence>
<dbReference type="AlphaFoldDB" id="A0A4Y2J902"/>